<proteinExistence type="predicted"/>
<name>A0A8H7NFF8_BIOOC</name>
<protein>
    <submittedName>
        <fullName evidence="1">Uncharacterized protein</fullName>
    </submittedName>
</protein>
<reference evidence="1" key="1">
    <citation type="submission" date="2020-10" db="EMBL/GenBank/DDBJ databases">
        <title>High-Quality Genome Resource of Clonostachys rosea strain S41 by Oxford Nanopore Long-Read Sequencing.</title>
        <authorList>
            <person name="Wang H."/>
        </authorList>
    </citation>
    <scope>NUCLEOTIDE SEQUENCE</scope>
    <source>
        <strain evidence="1">S41</strain>
    </source>
</reference>
<evidence type="ECO:0000313" key="2">
    <source>
        <dbReference type="Proteomes" id="UP000616885"/>
    </source>
</evidence>
<gene>
    <name evidence="1" type="ORF">IM811_010089</name>
</gene>
<organism evidence="1 2">
    <name type="scientific">Bionectria ochroleuca</name>
    <name type="common">Gliocladium roseum</name>
    <dbReference type="NCBI Taxonomy" id="29856"/>
    <lineage>
        <taxon>Eukaryota</taxon>
        <taxon>Fungi</taxon>
        <taxon>Dikarya</taxon>
        <taxon>Ascomycota</taxon>
        <taxon>Pezizomycotina</taxon>
        <taxon>Sordariomycetes</taxon>
        <taxon>Hypocreomycetidae</taxon>
        <taxon>Hypocreales</taxon>
        <taxon>Bionectriaceae</taxon>
        <taxon>Clonostachys</taxon>
    </lineage>
</organism>
<evidence type="ECO:0000313" key="1">
    <source>
        <dbReference type="EMBL" id="KAF9754648.1"/>
    </source>
</evidence>
<dbReference type="Proteomes" id="UP000616885">
    <property type="component" value="Unassembled WGS sequence"/>
</dbReference>
<sequence length="117" mass="12728">MTADELAIRDGCCWSSPHTCPTDGGSPHFLPSTRQIGNICPQFRRRSVFSMQPRALLVSWDAAPIASSVGATTHTHTHTHTPHGEFIKIWAALPNDGVRLICPPPTAREALQSACCR</sequence>
<dbReference type="AlphaFoldDB" id="A0A8H7NFF8"/>
<accession>A0A8H7NFF8</accession>
<dbReference type="EMBL" id="JADCTT010000003">
    <property type="protein sequence ID" value="KAF9754648.1"/>
    <property type="molecule type" value="Genomic_DNA"/>
</dbReference>
<comment type="caution">
    <text evidence="1">The sequence shown here is derived from an EMBL/GenBank/DDBJ whole genome shotgun (WGS) entry which is preliminary data.</text>
</comment>